<dbReference type="Proteomes" id="UP001501057">
    <property type="component" value="Unassembled WGS sequence"/>
</dbReference>
<keyword evidence="1" id="KW-0521">NADP</keyword>
<keyword evidence="2" id="KW-0560">Oxidoreductase</keyword>
<protein>
    <submittedName>
        <fullName evidence="4">Quinone oxidoreductase</fullName>
    </submittedName>
</protein>
<name>A0ABP4VVR8_9ACTN</name>
<dbReference type="InterPro" id="IPR036291">
    <property type="entry name" value="NAD(P)-bd_dom_sf"/>
</dbReference>
<dbReference type="SMART" id="SM00829">
    <property type="entry name" value="PKS_ER"/>
    <property type="match status" value="1"/>
</dbReference>
<dbReference type="Pfam" id="PF00107">
    <property type="entry name" value="ADH_zinc_N"/>
    <property type="match status" value="1"/>
</dbReference>
<dbReference type="InterPro" id="IPR013154">
    <property type="entry name" value="ADH-like_N"/>
</dbReference>
<feature type="domain" description="Enoyl reductase (ER)" evidence="3">
    <location>
        <begin position="1"/>
        <end position="304"/>
    </location>
</feature>
<comment type="caution">
    <text evidence="4">The sequence shown here is derived from an EMBL/GenBank/DDBJ whole genome shotgun (WGS) entry which is preliminary data.</text>
</comment>
<sequence>MRLEEIVVPDPGTGELLVEVAAAGVNYIDTYQRSGQYPTPLPFTLGKEAAGRVLAVGDGVTEFAEGDTVAWGHGEGAYAEHAIVRTAQAVRVPEGTDPQLAAAVMLQGMTAHYLVHSILPLAEGDTVLVHAGAGGVGLLLTQMLTRHGVRVLTTAGSPEKAELSRGAGASDVLDYEGFGPAARDLTEGRGLRAVFDGVGATTFDEGLAALAPRGTFVLFGAASGPVPPVDPQDLNSGGSLVLTRPSLAHFIADRAELEWRASEVLRAVASGDLDVRIGGTYPLADAATAHVDLEGRATTGKLLLLP</sequence>
<dbReference type="PANTHER" id="PTHR48106">
    <property type="entry name" value="QUINONE OXIDOREDUCTASE PIG3-RELATED"/>
    <property type="match status" value="1"/>
</dbReference>
<organism evidence="4 5">
    <name type="scientific">Aeromicrobium alkaliterrae</name>
    <dbReference type="NCBI Taxonomy" id="302168"/>
    <lineage>
        <taxon>Bacteria</taxon>
        <taxon>Bacillati</taxon>
        <taxon>Actinomycetota</taxon>
        <taxon>Actinomycetes</taxon>
        <taxon>Propionibacteriales</taxon>
        <taxon>Nocardioidaceae</taxon>
        <taxon>Aeromicrobium</taxon>
    </lineage>
</organism>
<dbReference type="Pfam" id="PF08240">
    <property type="entry name" value="ADH_N"/>
    <property type="match status" value="1"/>
</dbReference>
<reference evidence="5" key="1">
    <citation type="journal article" date="2019" name="Int. J. Syst. Evol. Microbiol.">
        <title>The Global Catalogue of Microorganisms (GCM) 10K type strain sequencing project: providing services to taxonomists for standard genome sequencing and annotation.</title>
        <authorList>
            <consortium name="The Broad Institute Genomics Platform"/>
            <consortium name="The Broad Institute Genome Sequencing Center for Infectious Disease"/>
            <person name="Wu L."/>
            <person name="Ma J."/>
        </authorList>
    </citation>
    <scope>NUCLEOTIDE SEQUENCE [LARGE SCALE GENOMIC DNA]</scope>
    <source>
        <strain evidence="5">JCM 13518</strain>
    </source>
</reference>
<evidence type="ECO:0000259" key="3">
    <source>
        <dbReference type="SMART" id="SM00829"/>
    </source>
</evidence>
<evidence type="ECO:0000256" key="2">
    <source>
        <dbReference type="ARBA" id="ARBA00023002"/>
    </source>
</evidence>
<dbReference type="Gene3D" id="3.40.50.720">
    <property type="entry name" value="NAD(P)-binding Rossmann-like Domain"/>
    <property type="match status" value="1"/>
</dbReference>
<dbReference type="EMBL" id="BAAAME010000004">
    <property type="protein sequence ID" value="GAA1736592.1"/>
    <property type="molecule type" value="Genomic_DNA"/>
</dbReference>
<accession>A0ABP4VVR8</accession>
<dbReference type="SUPFAM" id="SSF51735">
    <property type="entry name" value="NAD(P)-binding Rossmann-fold domains"/>
    <property type="match status" value="1"/>
</dbReference>
<proteinExistence type="predicted"/>
<dbReference type="CDD" id="cd05286">
    <property type="entry name" value="QOR2"/>
    <property type="match status" value="1"/>
</dbReference>
<dbReference type="InterPro" id="IPR013149">
    <property type="entry name" value="ADH-like_C"/>
</dbReference>
<evidence type="ECO:0000313" key="5">
    <source>
        <dbReference type="Proteomes" id="UP001501057"/>
    </source>
</evidence>
<evidence type="ECO:0000313" key="4">
    <source>
        <dbReference type="EMBL" id="GAA1736592.1"/>
    </source>
</evidence>
<dbReference type="InterPro" id="IPR020843">
    <property type="entry name" value="ER"/>
</dbReference>
<dbReference type="InterPro" id="IPR011032">
    <property type="entry name" value="GroES-like_sf"/>
</dbReference>
<dbReference type="PANTHER" id="PTHR48106:SF13">
    <property type="entry name" value="QUINONE OXIDOREDUCTASE-RELATED"/>
    <property type="match status" value="1"/>
</dbReference>
<dbReference type="SUPFAM" id="SSF50129">
    <property type="entry name" value="GroES-like"/>
    <property type="match status" value="1"/>
</dbReference>
<dbReference type="Gene3D" id="3.90.180.10">
    <property type="entry name" value="Medium-chain alcohol dehydrogenases, catalytic domain"/>
    <property type="match status" value="1"/>
</dbReference>
<dbReference type="InterPro" id="IPR047618">
    <property type="entry name" value="QOR-like"/>
</dbReference>
<evidence type="ECO:0000256" key="1">
    <source>
        <dbReference type="ARBA" id="ARBA00022857"/>
    </source>
</evidence>
<gene>
    <name evidence="4" type="ORF">GCM10009710_16090</name>
</gene>
<keyword evidence="5" id="KW-1185">Reference proteome</keyword>